<protein>
    <submittedName>
        <fullName evidence="1">Uncharacterized protein</fullName>
    </submittedName>
</protein>
<proteinExistence type="predicted"/>
<dbReference type="Proteomes" id="UP000728032">
    <property type="component" value="Unassembled WGS sequence"/>
</dbReference>
<keyword evidence="2" id="KW-1185">Reference proteome</keyword>
<dbReference type="OrthoDB" id="10507210at2759"/>
<evidence type="ECO:0000313" key="1">
    <source>
        <dbReference type="EMBL" id="CAD7660808.1"/>
    </source>
</evidence>
<dbReference type="AlphaFoldDB" id="A0A7R9QWT0"/>
<feature type="non-terminal residue" evidence="1">
    <location>
        <position position="143"/>
    </location>
</feature>
<accession>A0A7R9QWT0</accession>
<dbReference type="EMBL" id="OC936182">
    <property type="protein sequence ID" value="CAD7660808.1"/>
    <property type="molecule type" value="Genomic_DNA"/>
</dbReference>
<dbReference type="EMBL" id="CAJPVJ010021357">
    <property type="protein sequence ID" value="CAG2177944.1"/>
    <property type="molecule type" value="Genomic_DNA"/>
</dbReference>
<gene>
    <name evidence="1" type="ORF">ONB1V03_LOCUS17371</name>
</gene>
<name>A0A7R9QWT0_9ACAR</name>
<organism evidence="1">
    <name type="scientific">Oppiella nova</name>
    <dbReference type="NCBI Taxonomy" id="334625"/>
    <lineage>
        <taxon>Eukaryota</taxon>
        <taxon>Metazoa</taxon>
        <taxon>Ecdysozoa</taxon>
        <taxon>Arthropoda</taxon>
        <taxon>Chelicerata</taxon>
        <taxon>Arachnida</taxon>
        <taxon>Acari</taxon>
        <taxon>Acariformes</taxon>
        <taxon>Sarcoptiformes</taxon>
        <taxon>Oribatida</taxon>
        <taxon>Brachypylina</taxon>
        <taxon>Oppioidea</taxon>
        <taxon>Oppiidae</taxon>
        <taxon>Oppiella</taxon>
    </lineage>
</organism>
<reference evidence="1" key="1">
    <citation type="submission" date="2020-11" db="EMBL/GenBank/DDBJ databases">
        <authorList>
            <person name="Tran Van P."/>
        </authorList>
    </citation>
    <scope>NUCLEOTIDE SEQUENCE</scope>
</reference>
<sequence length="143" mass="15779">MTTYSLQENKTLCNSSPVTNSVQIPVPVIPFKVPIKRIHNKTPNQRFILPKLVPISPNPVNSSPEALVIRSSSKYPKLTPPRYKTPKHFPLDTELTKQEGSLLKPPILTTRPTILKPFIVSSNDVGLHSSNSVTGPVINVPNI</sequence>
<evidence type="ECO:0000313" key="2">
    <source>
        <dbReference type="Proteomes" id="UP000728032"/>
    </source>
</evidence>